<dbReference type="SUPFAM" id="SSF53335">
    <property type="entry name" value="S-adenosyl-L-methionine-dependent methyltransferases"/>
    <property type="match status" value="1"/>
</dbReference>
<comment type="caution">
    <text evidence="5">The sequence shown here is derived from an EMBL/GenBank/DDBJ whole genome shotgun (WGS) entry which is preliminary data.</text>
</comment>
<dbReference type="GO" id="GO:0008168">
    <property type="term" value="F:methyltransferase activity"/>
    <property type="evidence" value="ECO:0007669"/>
    <property type="project" value="UniProtKB-KW"/>
</dbReference>
<dbReference type="Proteomes" id="UP000050277">
    <property type="component" value="Unassembled WGS sequence"/>
</dbReference>
<dbReference type="PANTHER" id="PTHR43042:SF3">
    <property type="entry name" value="RIBOSOMAL RNA LARGE SUBUNIT METHYLTRANSFERASE YWBD-RELATED"/>
    <property type="match status" value="1"/>
</dbReference>
<dbReference type="InterPro" id="IPR029063">
    <property type="entry name" value="SAM-dependent_MTases_sf"/>
</dbReference>
<keyword evidence="2" id="KW-0808">Transferase</keyword>
<protein>
    <recommendedName>
        <fullName evidence="4">S-adenosylmethionine-dependent methyltransferase domain-containing protein</fullName>
    </recommendedName>
</protein>
<keyword evidence="6" id="KW-1185">Reference proteome</keyword>
<name>A0A0P6YAA9_9CHLR</name>
<gene>
    <name evidence="5" type="ORF">SE18_13495</name>
</gene>
<dbReference type="PANTHER" id="PTHR43042">
    <property type="entry name" value="SAM-DEPENDENT METHYLTRANSFERASE"/>
    <property type="match status" value="1"/>
</dbReference>
<proteinExistence type="predicted"/>
<evidence type="ECO:0000313" key="5">
    <source>
        <dbReference type="EMBL" id="KPL86241.1"/>
    </source>
</evidence>
<evidence type="ECO:0000256" key="2">
    <source>
        <dbReference type="ARBA" id="ARBA00022679"/>
    </source>
</evidence>
<dbReference type="GO" id="GO:0032259">
    <property type="term" value="P:methylation"/>
    <property type="evidence" value="ECO:0007669"/>
    <property type="project" value="UniProtKB-KW"/>
</dbReference>
<dbReference type="Pfam" id="PF10672">
    <property type="entry name" value="Methyltrans_SAM"/>
    <property type="match status" value="1"/>
</dbReference>
<dbReference type="STRING" id="70996.SE18_13495"/>
<dbReference type="Gene3D" id="3.30.750.80">
    <property type="entry name" value="RNA methyltransferase domain (HRMD) like"/>
    <property type="match status" value="1"/>
</dbReference>
<feature type="domain" description="S-adenosylmethionine-dependent methyltransferase" evidence="4">
    <location>
        <begin position="37"/>
        <end position="289"/>
    </location>
</feature>
<dbReference type="PATRIC" id="fig|70996.4.peg.3322"/>
<evidence type="ECO:0000259" key="4">
    <source>
        <dbReference type="Pfam" id="PF10672"/>
    </source>
</evidence>
<keyword evidence="3" id="KW-0949">S-adenosyl-L-methionine</keyword>
<evidence type="ECO:0000256" key="1">
    <source>
        <dbReference type="ARBA" id="ARBA00022603"/>
    </source>
</evidence>
<keyword evidence="1" id="KW-0489">Methyltransferase</keyword>
<dbReference type="EMBL" id="LGKP01000022">
    <property type="protein sequence ID" value="KPL86241.1"/>
    <property type="molecule type" value="Genomic_DNA"/>
</dbReference>
<organism evidence="5 6">
    <name type="scientific">Herpetosiphon geysericola</name>
    <dbReference type="NCBI Taxonomy" id="70996"/>
    <lineage>
        <taxon>Bacteria</taxon>
        <taxon>Bacillati</taxon>
        <taxon>Chloroflexota</taxon>
        <taxon>Chloroflexia</taxon>
        <taxon>Herpetosiphonales</taxon>
        <taxon>Herpetosiphonaceae</taxon>
        <taxon>Herpetosiphon</taxon>
    </lineage>
</organism>
<evidence type="ECO:0000256" key="3">
    <source>
        <dbReference type="ARBA" id="ARBA00022691"/>
    </source>
</evidence>
<evidence type="ECO:0000313" key="6">
    <source>
        <dbReference type="Proteomes" id="UP000050277"/>
    </source>
</evidence>
<sequence>MPELQQSNEPAALNGLIELAAERRAPLVADPATTIFRVFHGPSDGVTHPWLKDWTVDKLDQVLIASCYNEQVRQVPQSLINALVAQWQPQAIYAKYRPRTAANVDEAAMAELAPTTPVWGTPIEQVVVQETGLRYELRPSDGLSVGLYADMRETRQRVHNLVANSQLRVLNTFAYTCGFGVAAVAAAPQSIVTNLDLSRRSLDWGKINYGLNDLAVEDRQFVFGDVFDWLSRWVRQGRQFDLVILDPPSFARNRGKRWRAEEHYAELVALAVQLLPANGHLIACCNHVGLSRRQFRGQVERGMQQGRWPGVIEANYPASPLDYPAAYGESHLKVVLAVGKAAD</sequence>
<dbReference type="AlphaFoldDB" id="A0A0P6YAA9"/>
<accession>A0A0P6YAA9</accession>
<dbReference type="Gene3D" id="3.40.50.150">
    <property type="entry name" value="Vaccinia Virus protein VP39"/>
    <property type="match status" value="1"/>
</dbReference>
<reference evidence="5 6" key="1">
    <citation type="submission" date="2015-07" db="EMBL/GenBank/DDBJ databases">
        <title>Whole genome sequence of Herpetosiphon geysericola DSM 7119.</title>
        <authorList>
            <person name="Hemp J."/>
            <person name="Ward L.M."/>
            <person name="Pace L.A."/>
            <person name="Fischer W.W."/>
        </authorList>
    </citation>
    <scope>NUCLEOTIDE SEQUENCE [LARGE SCALE GENOMIC DNA]</scope>
    <source>
        <strain evidence="5 6">DSM 7119</strain>
    </source>
</reference>
<dbReference type="InterPro" id="IPR019614">
    <property type="entry name" value="SAM-dep_methyl-trfase"/>
</dbReference>